<dbReference type="Proteomes" id="UP000054558">
    <property type="component" value="Unassembled WGS sequence"/>
</dbReference>
<dbReference type="HAMAP" id="MF_00040">
    <property type="entry name" value="RRF"/>
    <property type="match status" value="1"/>
</dbReference>
<comment type="function">
    <text evidence="1">Responsible for the release of ribosomes from messenger RNA at the termination of chloroplastic protein biosynthesis.</text>
</comment>
<sequence length="280" mass="30901">MASALHCATNAGGTIALAGSWKRTRATVNTLPLVVKASSSPRPQLPAPAFATPHPVSSKLGQALWLRKHVGHHDSSGLDRSRDSQVCKATEEISTMCEEIELETEEKMEKCIESVRAKFNSVRTGRASTSLLDRVEVDYYGVPVILKSLANISTPDASSILIQPFDKSSITAISKALLQSDLGLTPTNDGTVIRLNIPPLTGDRRKELVKTIGKLAEDGRIAIRNVRRDAIKKFEKMEKDGELSEDNLRDYEDTVQKMTDKYVKKVDELYKAKEKDILQV</sequence>
<dbReference type="FunFam" id="1.10.132.20:FF:000001">
    <property type="entry name" value="Ribosome-recycling factor"/>
    <property type="match status" value="1"/>
</dbReference>
<organism evidence="9 10">
    <name type="scientific">Klebsormidium nitens</name>
    <name type="common">Green alga</name>
    <name type="synonym">Ulothrix nitens</name>
    <dbReference type="NCBI Taxonomy" id="105231"/>
    <lineage>
        <taxon>Eukaryota</taxon>
        <taxon>Viridiplantae</taxon>
        <taxon>Streptophyta</taxon>
        <taxon>Klebsormidiophyceae</taxon>
        <taxon>Klebsormidiales</taxon>
        <taxon>Klebsormidiaceae</taxon>
        <taxon>Klebsormidium</taxon>
    </lineage>
</organism>
<dbReference type="NCBIfam" id="TIGR00496">
    <property type="entry name" value="frr"/>
    <property type="match status" value="1"/>
</dbReference>
<reference evidence="9 10" key="1">
    <citation type="journal article" date="2014" name="Nat. Commun.">
        <title>Klebsormidium flaccidum genome reveals primary factors for plant terrestrial adaptation.</title>
        <authorList>
            <person name="Hori K."/>
            <person name="Maruyama F."/>
            <person name="Fujisawa T."/>
            <person name="Togashi T."/>
            <person name="Yamamoto N."/>
            <person name="Seo M."/>
            <person name="Sato S."/>
            <person name="Yamada T."/>
            <person name="Mori H."/>
            <person name="Tajima N."/>
            <person name="Moriyama T."/>
            <person name="Ikeuchi M."/>
            <person name="Watanabe M."/>
            <person name="Wada H."/>
            <person name="Kobayashi K."/>
            <person name="Saito M."/>
            <person name="Masuda T."/>
            <person name="Sasaki-Sekimoto Y."/>
            <person name="Mashiguchi K."/>
            <person name="Awai K."/>
            <person name="Shimojima M."/>
            <person name="Masuda S."/>
            <person name="Iwai M."/>
            <person name="Nobusawa T."/>
            <person name="Narise T."/>
            <person name="Kondo S."/>
            <person name="Saito H."/>
            <person name="Sato R."/>
            <person name="Murakawa M."/>
            <person name="Ihara Y."/>
            <person name="Oshima-Yamada Y."/>
            <person name="Ohtaka K."/>
            <person name="Satoh M."/>
            <person name="Sonobe K."/>
            <person name="Ishii M."/>
            <person name="Ohtani R."/>
            <person name="Kanamori-Sato M."/>
            <person name="Honoki R."/>
            <person name="Miyazaki D."/>
            <person name="Mochizuki H."/>
            <person name="Umetsu J."/>
            <person name="Higashi K."/>
            <person name="Shibata D."/>
            <person name="Kamiya Y."/>
            <person name="Sato N."/>
            <person name="Nakamura Y."/>
            <person name="Tabata S."/>
            <person name="Ida S."/>
            <person name="Kurokawa K."/>
            <person name="Ohta H."/>
        </authorList>
    </citation>
    <scope>NUCLEOTIDE SEQUENCE [LARGE SCALE GENOMIC DNA]</scope>
    <source>
        <strain evidence="9 10">NIES-2285</strain>
    </source>
</reference>
<dbReference type="STRING" id="105231.A0A1Y1HSH6"/>
<dbReference type="GO" id="GO:0005737">
    <property type="term" value="C:cytoplasm"/>
    <property type="evidence" value="ECO:0007669"/>
    <property type="project" value="UniProtKB-SubCell"/>
</dbReference>
<evidence type="ECO:0000256" key="2">
    <source>
        <dbReference type="ARBA" id="ARBA00004496"/>
    </source>
</evidence>
<evidence type="ECO:0000256" key="5">
    <source>
        <dbReference type="ARBA" id="ARBA00022490"/>
    </source>
</evidence>
<gene>
    <name evidence="9" type="ORF">KFL_000320150</name>
</gene>
<evidence type="ECO:0000313" key="9">
    <source>
        <dbReference type="EMBL" id="GAQ79516.1"/>
    </source>
</evidence>
<dbReference type="Pfam" id="PF01765">
    <property type="entry name" value="RRF"/>
    <property type="match status" value="1"/>
</dbReference>
<evidence type="ECO:0000313" key="10">
    <source>
        <dbReference type="Proteomes" id="UP000054558"/>
    </source>
</evidence>
<evidence type="ECO:0000256" key="6">
    <source>
        <dbReference type="ARBA" id="ARBA00022917"/>
    </source>
</evidence>
<dbReference type="FunFam" id="3.30.1360.40:FF:000001">
    <property type="entry name" value="Ribosome-recycling factor"/>
    <property type="match status" value="1"/>
</dbReference>
<dbReference type="OrthoDB" id="407355at2759"/>
<protein>
    <recommendedName>
        <fullName evidence="4">Ribosome-recycling factor, chloroplastic</fullName>
    </recommendedName>
    <alternativeName>
        <fullName evidence="7">Ribosome-releasing factor, chloroplastic</fullName>
    </alternativeName>
</protein>
<keyword evidence="10" id="KW-1185">Reference proteome</keyword>
<keyword evidence="6" id="KW-0648">Protein biosynthesis</keyword>
<feature type="domain" description="Ribosome recycling factor" evidence="8">
    <location>
        <begin position="117"/>
        <end position="278"/>
    </location>
</feature>
<comment type="similarity">
    <text evidence="3">Belongs to the RRF family.</text>
</comment>
<name>A0A1Y1HSH6_KLENI</name>
<evidence type="ECO:0000256" key="3">
    <source>
        <dbReference type="ARBA" id="ARBA00005912"/>
    </source>
</evidence>
<dbReference type="EMBL" id="DF236981">
    <property type="protein sequence ID" value="GAQ79516.1"/>
    <property type="molecule type" value="Genomic_DNA"/>
</dbReference>
<dbReference type="InterPro" id="IPR002661">
    <property type="entry name" value="Ribosome_recyc_fac"/>
</dbReference>
<evidence type="ECO:0000259" key="8">
    <source>
        <dbReference type="Pfam" id="PF01765"/>
    </source>
</evidence>
<dbReference type="InterPro" id="IPR023584">
    <property type="entry name" value="Ribosome_recyc_fac_dom"/>
</dbReference>
<dbReference type="InterPro" id="IPR036191">
    <property type="entry name" value="RRF_sf"/>
</dbReference>
<comment type="subcellular location">
    <subcellularLocation>
        <location evidence="2">Cytoplasm</location>
    </subcellularLocation>
</comment>
<dbReference type="Gene3D" id="3.30.1360.40">
    <property type="match status" value="1"/>
</dbReference>
<evidence type="ECO:0000256" key="7">
    <source>
        <dbReference type="ARBA" id="ARBA00032397"/>
    </source>
</evidence>
<keyword evidence="5" id="KW-0963">Cytoplasm</keyword>
<evidence type="ECO:0000256" key="1">
    <source>
        <dbReference type="ARBA" id="ARBA00002952"/>
    </source>
</evidence>
<proteinExistence type="inferred from homology"/>
<dbReference type="AlphaFoldDB" id="A0A1Y1HSH6"/>
<dbReference type="CDD" id="cd00520">
    <property type="entry name" value="RRF"/>
    <property type="match status" value="1"/>
</dbReference>
<dbReference type="PANTHER" id="PTHR20982:SF3">
    <property type="entry name" value="MITOCHONDRIAL RIBOSOME RECYCLING FACTOR PSEUDO 1"/>
    <property type="match status" value="1"/>
</dbReference>
<dbReference type="GO" id="GO:0043023">
    <property type="term" value="F:ribosomal large subunit binding"/>
    <property type="evidence" value="ECO:0000318"/>
    <property type="project" value="GO_Central"/>
</dbReference>
<dbReference type="OMA" id="PNNDQQL"/>
<dbReference type="SUPFAM" id="SSF55194">
    <property type="entry name" value="Ribosome recycling factor, RRF"/>
    <property type="match status" value="1"/>
</dbReference>
<dbReference type="Gene3D" id="1.10.132.20">
    <property type="entry name" value="Ribosome-recycling factor"/>
    <property type="match status" value="1"/>
</dbReference>
<dbReference type="PANTHER" id="PTHR20982">
    <property type="entry name" value="RIBOSOME RECYCLING FACTOR"/>
    <property type="match status" value="1"/>
</dbReference>
<evidence type="ECO:0000256" key="4">
    <source>
        <dbReference type="ARBA" id="ARBA00014063"/>
    </source>
</evidence>
<dbReference type="GO" id="GO:0006412">
    <property type="term" value="P:translation"/>
    <property type="evidence" value="ECO:0000318"/>
    <property type="project" value="GO_Central"/>
</dbReference>
<accession>A0A1Y1HSH6</accession>